<reference evidence="3" key="2">
    <citation type="submission" date="2021-04" db="EMBL/GenBank/DDBJ databases">
        <authorList>
            <person name="Gilroy R."/>
        </authorList>
    </citation>
    <scope>NUCLEOTIDE SEQUENCE</scope>
    <source>
        <strain evidence="3">378</strain>
    </source>
</reference>
<evidence type="ECO:0000256" key="1">
    <source>
        <dbReference type="ARBA" id="ARBA00022729"/>
    </source>
</evidence>
<name>A0A948TFT4_9GAMM</name>
<keyword evidence="1 2" id="KW-0732">Signal</keyword>
<proteinExistence type="predicted"/>
<accession>A0A948TFT4</accession>
<dbReference type="Pfam" id="PF06178">
    <property type="entry name" value="KdgM"/>
    <property type="match status" value="1"/>
</dbReference>
<dbReference type="InterPro" id="IPR053713">
    <property type="entry name" value="Bact_OM_Channel_sf"/>
</dbReference>
<dbReference type="PANTHER" id="PTHR38105:SF5">
    <property type="entry name" value="OUTER MEMBRANE PROTEIN"/>
    <property type="match status" value="1"/>
</dbReference>
<gene>
    <name evidence="3" type="ORF">H9847_03860</name>
</gene>
<sequence>MRFTKLALALGAAAAFTGATIPAAQAVEATFTADYRHEYRSEWGQNFDRICLIGALDNGVGFYVDSSFKSGSEGTSDPEYNEGQWGDFVTNATEMSLWWGYKIADTGFTITPGIITESTSETTGYKPYLRLQYNTSFGLWFAIRPRYDYWRYDDERADQKNARIDAWIGYNRGNFGINYNYTHMWALNDNADGSERVMWDGKDWNYEQNIAINYRLGKWNPYIEFGDIGVNGTDEDRQLRLRVGIQYTF</sequence>
<protein>
    <submittedName>
        <fullName evidence="3">Oligogalacturonate-specific porin KdgM family protein</fullName>
    </submittedName>
</protein>
<dbReference type="PANTHER" id="PTHR38105">
    <property type="entry name" value="OUTER MEMBRANE PROTEIN-RELATED-RELATED"/>
    <property type="match status" value="1"/>
</dbReference>
<dbReference type="GO" id="GO:0015772">
    <property type="term" value="P:oligosaccharide transport"/>
    <property type="evidence" value="ECO:0007669"/>
    <property type="project" value="TreeGrafter"/>
</dbReference>
<dbReference type="Proteomes" id="UP000733611">
    <property type="component" value="Unassembled WGS sequence"/>
</dbReference>
<evidence type="ECO:0000256" key="2">
    <source>
        <dbReference type="SAM" id="SignalP"/>
    </source>
</evidence>
<reference evidence="3" key="1">
    <citation type="journal article" date="2021" name="PeerJ">
        <title>Extensive microbial diversity within the chicken gut microbiome revealed by metagenomics and culture.</title>
        <authorList>
            <person name="Gilroy R."/>
            <person name="Ravi A."/>
            <person name="Getino M."/>
            <person name="Pursley I."/>
            <person name="Horton D.L."/>
            <person name="Alikhan N.F."/>
            <person name="Baker D."/>
            <person name="Gharbi K."/>
            <person name="Hall N."/>
            <person name="Watson M."/>
            <person name="Adriaenssens E.M."/>
            <person name="Foster-Nyarko E."/>
            <person name="Jarju S."/>
            <person name="Secka A."/>
            <person name="Antonio M."/>
            <person name="Oren A."/>
            <person name="Chaudhuri R.R."/>
            <person name="La Ragione R."/>
            <person name="Hildebrand F."/>
            <person name="Pallen M.J."/>
        </authorList>
    </citation>
    <scope>NUCLEOTIDE SEQUENCE</scope>
    <source>
        <strain evidence="3">378</strain>
    </source>
</reference>
<organism evidence="3 4">
    <name type="scientific">Candidatus Anaerobiospirillum pullicola</name>
    <dbReference type="NCBI Taxonomy" id="2838451"/>
    <lineage>
        <taxon>Bacteria</taxon>
        <taxon>Pseudomonadati</taxon>
        <taxon>Pseudomonadota</taxon>
        <taxon>Gammaproteobacteria</taxon>
        <taxon>Aeromonadales</taxon>
        <taxon>Succinivibrionaceae</taxon>
        <taxon>Anaerobiospirillum</taxon>
    </lineage>
</organism>
<feature type="signal peptide" evidence="2">
    <location>
        <begin position="1"/>
        <end position="26"/>
    </location>
</feature>
<feature type="chain" id="PRO_5038083206" evidence="2">
    <location>
        <begin position="27"/>
        <end position="249"/>
    </location>
</feature>
<evidence type="ECO:0000313" key="3">
    <source>
        <dbReference type="EMBL" id="MBU3843992.1"/>
    </source>
</evidence>
<evidence type="ECO:0000313" key="4">
    <source>
        <dbReference type="Proteomes" id="UP000733611"/>
    </source>
</evidence>
<dbReference type="Gene3D" id="2.40.160.40">
    <property type="entry name" value="monomeric porin ompg"/>
    <property type="match status" value="1"/>
</dbReference>
<dbReference type="GO" id="GO:0015288">
    <property type="term" value="F:porin activity"/>
    <property type="evidence" value="ECO:0007669"/>
    <property type="project" value="TreeGrafter"/>
</dbReference>
<comment type="caution">
    <text evidence="3">The sequence shown here is derived from an EMBL/GenBank/DDBJ whole genome shotgun (WGS) entry which is preliminary data.</text>
</comment>
<dbReference type="GO" id="GO:0009279">
    <property type="term" value="C:cell outer membrane"/>
    <property type="evidence" value="ECO:0007669"/>
    <property type="project" value="TreeGrafter"/>
</dbReference>
<dbReference type="AlphaFoldDB" id="A0A948TFT4"/>
<dbReference type="EMBL" id="JAHLFE010000071">
    <property type="protein sequence ID" value="MBU3843992.1"/>
    <property type="molecule type" value="Genomic_DNA"/>
</dbReference>
<dbReference type="InterPro" id="IPR009331">
    <property type="entry name" value="Oligogalacturonate-sp_porin"/>
</dbReference>